<sequence length="2241" mass="224835">MNVVQAQTTIAQESFESANAPAGSASSYGYSSFSSNTFDLRPNSTTEYFVRSQQPVTGFFSSNIGGIDGSWLWACEGVRGTGGVSSTSNPPTRSAGYVQLNSISIAGKSNVQVKVLFANSRGPGSGATGGGAPYLWETDDFVRVKVRVDGGNWTTIGQFTGDNSNPNNNTQGVLRLDANLNNSSVDDEALTTPSPSITSTFQDFTFNVAGTGSTMDVMVEADYAGASEELAFDNIRVLGTQATTAAPVLANIENTSLNYNEGDPATQITGTLTVADTDSPNLTGGSVRITTGLVPAQDRLLFTNQNGITGSYNTSTGVLTLTGTASVAAYQAALRSVQYQNIQTVTAIGGLRLVSFNLTDGSTASNTASRNVIVNAQLNSPAALPYVEDFETDGEGLRYASDTWLNSGSCLGFLRTNQNPYPCTPVTIGNISNSYYWYSEGTSNPANPNPVDIGTLTLAPVNATGYANLRFGIRMATGQSAQWENDDFVKFYYRVNGGAWVLFSAFYGNGTLAAPGELQRDTDLDGVADGGAGSLTLNSTMQTADLALPSTVTGASVDFQILVSSDGQEEFMFDRINITGTQVTTVNSIVRASANPTNMATVNYTVTFGSPVTGLTASNFSLTTSGIAGASVGTPVAGANNTWTVPVNTGTGTGTLTLNLANSTGLSSSISTTLPFTGETYTIDKTAPAVTITSSAGTNGGTTGTTPIPFTITFSEVVSGFALGDLTVTGGTPSGLSGTGTTYTFNVTPTTAGVVTTVNIAASVAQDAAGNGNTAAAQYSITYQQPAVTVTSVTRLTPSPTATAQVSYRVAFSGAVTGLTTGNFNLTTSGLNGATVASLAGSATTYTVTVNTGTGDGDLTLNVANATGVSPTISNVPYTSGDRYTITRSFAAAPTLRIQAAGSNSGNGDVTAFVDVVQVLQSGTSTAVANAVQNASFETNNVDPANFKKAGDGVVASPWLFTGLAGISRNNSAFGSSAAEGDAVGLLQSAGDNNASISQSLAVSTGSYQVRFRAVQRNYTSLDQRLNVFVNNVFVGNIQPNNIPTYDTFTSASFNVTAPALTATVSTNSASPTSTTPIPFAVTFSQSVGSTFTASDITVSGGTLASGSFSGSGGGPYTFTVIPAGIGTVTVSLAANVALDANNTGNSASNSLSVQFQAPTITLAPTTLPDGTQGTAYSQALTTSGGTVPYGYAITGGSLPAGLILNLSTGTISGTPTANGSFNFTVTARDNSPAPGPYSGSQSYTLVINPQPVTTAPVVTAPANGALVNTATPTYTGTAPANSTVTVYVDNTSIGATTANAAGSWALTQPTALSQGDHQVRATAQRSGQAVSPNSNTNTFTVDTVAPTVVLSSNTVANGGTTSTSPILFTATFSEPVTGLTSTGISVSGGSVTSGPTAGSGNTYTFQVTPSGVGTVAVQVLANTVQDRAGNTNTNSSPYTFTFQAPTISLTPALLPNGTVGVAYSLVFTASGGTSPYTYAITAGALPAGMRLAGNGTLSGTPTAGGSFNFTVTATDNAASPGPYSGSRSYTFTINAPTVALLPNTLPNGQQGTAYSVVFTASGGTSPYTYAILAGSLPAGLTLASNGTLSGIPTASGSFNITVTATDASTGAGPYSGSRGYTLTINPQLVTAAPVVTAPANGALVNTATPTYTGTAPANSTVTVYVDDTSIGTTTATGGGTWSLTQPTALSQGDHRVRATAQRSGQAVSASSNTNTFTVDTVAPTVVIASSAGASGSTTGTTPILFSVIFSEPVTGFVATDLTVSGGSVGNFAGSGTSYTFDVTPTADGLITVEVAASVAQDGANSGNTAATPFTITYSRPVTATPVVITPANGSLITATKPTYTGTATASASLTLVVDENIATSQTTTVDGSGNWTLTQLSDLTPGGHTVQARAQLAGQAVSAYSAVNSFTVVVLPGVVTATPTGVSSSGATLGGEVTDAGAGTVSERGVVYVAGNGTPTISDTKVAIGAGTGSFAQAVTNLSPSTTYSVRAYAINQAGTSYGTTQLVSTGNALAIGSVTPEAVCAGGTISVAYTNSSPGTTLVVYLNGPSTSNLLLTTLNASQASGTITASIPADRVAGQYSVYLSGGGASSGSVNLTVKVIPPAPSTMPVTVCQNTTPVSLATGVTASQGASLNWYTAATGGTASANAPVPPTSTVGSTTYYVSQLGNGCESPRVALIYTVNALPVATLTNDGPLSCAKTTVTLTAGEGSNYRFSDGAAQVGTSNQATVSLNATYSVT</sequence>
<organism evidence="4 5">
    <name type="scientific">Spirosoma oryzae</name>
    <dbReference type="NCBI Taxonomy" id="1469603"/>
    <lineage>
        <taxon>Bacteria</taxon>
        <taxon>Pseudomonadati</taxon>
        <taxon>Bacteroidota</taxon>
        <taxon>Cytophagia</taxon>
        <taxon>Cytophagales</taxon>
        <taxon>Cytophagaceae</taxon>
        <taxon>Spirosoma</taxon>
    </lineage>
</organism>
<name>A0A2T0RMU2_9BACT</name>
<dbReference type="Gene3D" id="2.60.40.10">
    <property type="entry name" value="Immunoglobulins"/>
    <property type="match status" value="6"/>
</dbReference>
<feature type="domain" description="Bacterial Ig-like" evidence="2">
    <location>
        <begin position="1720"/>
        <end position="1812"/>
    </location>
</feature>
<evidence type="ECO:0000313" key="5">
    <source>
        <dbReference type="Proteomes" id="UP000238375"/>
    </source>
</evidence>
<dbReference type="InterPro" id="IPR044048">
    <property type="entry name" value="Big_12"/>
</dbReference>
<dbReference type="GO" id="GO:0016020">
    <property type="term" value="C:membrane"/>
    <property type="evidence" value="ECO:0007669"/>
    <property type="project" value="InterPro"/>
</dbReference>
<dbReference type="InterPro" id="IPR044016">
    <property type="entry name" value="Big_13"/>
</dbReference>
<gene>
    <name evidence="4" type="ORF">CLV58_1451</name>
</gene>
<dbReference type="GO" id="GO:0005509">
    <property type="term" value="F:calcium ion binding"/>
    <property type="evidence" value="ECO:0007669"/>
    <property type="project" value="InterPro"/>
</dbReference>
<reference evidence="4 5" key="1">
    <citation type="submission" date="2018-03" db="EMBL/GenBank/DDBJ databases">
        <title>Genomic Encyclopedia of Archaeal and Bacterial Type Strains, Phase II (KMG-II): from individual species to whole genera.</title>
        <authorList>
            <person name="Goeker M."/>
        </authorList>
    </citation>
    <scope>NUCLEOTIDE SEQUENCE [LARGE SCALE GENOMIC DNA]</scope>
    <source>
        <strain evidence="4 5">DSM 28354</strain>
    </source>
</reference>
<feature type="domain" description="Bacterial Ig-like" evidence="2">
    <location>
        <begin position="684"/>
        <end position="779"/>
    </location>
</feature>
<dbReference type="PANTHER" id="PTHR34677">
    <property type="match status" value="1"/>
</dbReference>
<dbReference type="Pfam" id="PF19081">
    <property type="entry name" value="Ig_7"/>
    <property type="match status" value="1"/>
</dbReference>
<dbReference type="Pfam" id="PF19077">
    <property type="entry name" value="Big_13"/>
    <property type="match status" value="1"/>
</dbReference>
<dbReference type="Gene3D" id="2.60.120.260">
    <property type="entry name" value="Galactose-binding domain-like"/>
    <property type="match status" value="1"/>
</dbReference>
<protein>
    <submittedName>
        <fullName evidence="4">Putative Ig domain-containing protein</fullName>
    </submittedName>
</protein>
<dbReference type="InterPro" id="IPR044023">
    <property type="entry name" value="Ig_7"/>
</dbReference>
<feature type="non-terminal residue" evidence="4">
    <location>
        <position position="2241"/>
    </location>
</feature>
<feature type="domain" description="Ig-like" evidence="3">
    <location>
        <begin position="2105"/>
        <end position="2185"/>
    </location>
</feature>
<keyword evidence="5" id="KW-1185">Reference proteome</keyword>
<evidence type="ECO:0000259" key="2">
    <source>
        <dbReference type="Pfam" id="PF19078"/>
    </source>
</evidence>
<dbReference type="SUPFAM" id="SSF49313">
    <property type="entry name" value="Cadherin-like"/>
    <property type="match status" value="3"/>
</dbReference>
<dbReference type="Pfam" id="PF05345">
    <property type="entry name" value="He_PIG"/>
    <property type="match status" value="3"/>
</dbReference>
<evidence type="ECO:0000259" key="1">
    <source>
        <dbReference type="Pfam" id="PF19077"/>
    </source>
</evidence>
<proteinExistence type="predicted"/>
<feature type="domain" description="Bacterial Ig-like" evidence="1">
    <location>
        <begin position="1266"/>
        <end position="1344"/>
    </location>
</feature>
<dbReference type="Proteomes" id="UP000238375">
    <property type="component" value="Unassembled WGS sequence"/>
</dbReference>
<accession>A0A2T0RMU2</accession>
<dbReference type="EMBL" id="PVTE01000045">
    <property type="protein sequence ID" value="PRY22442.1"/>
    <property type="molecule type" value="Genomic_DNA"/>
</dbReference>
<dbReference type="InterPro" id="IPR015919">
    <property type="entry name" value="Cadherin-like_sf"/>
</dbReference>
<dbReference type="Pfam" id="PF19078">
    <property type="entry name" value="Big_12"/>
    <property type="match status" value="2"/>
</dbReference>
<comment type="caution">
    <text evidence="4">The sequence shown here is derived from an EMBL/GenBank/DDBJ whole genome shotgun (WGS) entry which is preliminary data.</text>
</comment>
<evidence type="ECO:0000313" key="4">
    <source>
        <dbReference type="EMBL" id="PRY22442.1"/>
    </source>
</evidence>
<evidence type="ECO:0000259" key="3">
    <source>
        <dbReference type="Pfam" id="PF19081"/>
    </source>
</evidence>
<dbReference type="InterPro" id="IPR013783">
    <property type="entry name" value="Ig-like_fold"/>
</dbReference>
<dbReference type="PANTHER" id="PTHR34677:SF3">
    <property type="entry name" value="BACTERIAL IG-LIKE DOMAIN-CONTAINING PROTEIN"/>
    <property type="match status" value="1"/>
</dbReference>